<keyword evidence="2" id="KW-1185">Reference proteome</keyword>
<evidence type="ECO:0000313" key="1">
    <source>
        <dbReference type="EMBL" id="WUN83882.1"/>
    </source>
</evidence>
<sequence length="125" mass="13731">MAEQACERCPDGVQRFMNQADWDADAVRDEVRSFTLEHLAADGGVLIMDDRVRQEGRLIRPPPTAAGNIGRALHFGCRRQVPTKGLLQSPSRRCLRAVLPPTTDTAPAQAFRGRLADRPGSLCHA</sequence>
<name>A0ABZ1QNK8_9ACTN</name>
<dbReference type="Proteomes" id="UP001432312">
    <property type="component" value="Chromosome"/>
</dbReference>
<dbReference type="EMBL" id="CP108036">
    <property type="protein sequence ID" value="WUN83882.1"/>
    <property type="molecule type" value="Genomic_DNA"/>
</dbReference>
<reference evidence="1" key="1">
    <citation type="submission" date="2022-10" db="EMBL/GenBank/DDBJ databases">
        <title>The complete genomes of actinobacterial strains from the NBC collection.</title>
        <authorList>
            <person name="Joergensen T.S."/>
            <person name="Alvarez Arevalo M."/>
            <person name="Sterndorff E.B."/>
            <person name="Faurdal D."/>
            <person name="Vuksanovic O."/>
            <person name="Mourched A.-S."/>
            <person name="Charusanti P."/>
            <person name="Shaw S."/>
            <person name="Blin K."/>
            <person name="Weber T."/>
        </authorList>
    </citation>
    <scope>NUCLEOTIDE SEQUENCE</scope>
    <source>
        <strain evidence="1">NBC_00303</strain>
    </source>
</reference>
<gene>
    <name evidence="1" type="ORF">OHA91_38520</name>
</gene>
<protein>
    <recommendedName>
        <fullName evidence="3">Transposase IS701-like DDE domain-containing protein</fullName>
    </recommendedName>
</protein>
<proteinExistence type="predicted"/>
<accession>A0ABZ1QNK8</accession>
<organism evidence="1 2">
    <name type="scientific">Streptomyces erythrochromogenes</name>
    <dbReference type="NCBI Taxonomy" id="285574"/>
    <lineage>
        <taxon>Bacteria</taxon>
        <taxon>Bacillati</taxon>
        <taxon>Actinomycetota</taxon>
        <taxon>Actinomycetes</taxon>
        <taxon>Kitasatosporales</taxon>
        <taxon>Streptomycetaceae</taxon>
        <taxon>Streptomyces</taxon>
    </lineage>
</organism>
<evidence type="ECO:0008006" key="3">
    <source>
        <dbReference type="Google" id="ProtNLM"/>
    </source>
</evidence>
<evidence type="ECO:0000313" key="2">
    <source>
        <dbReference type="Proteomes" id="UP001432312"/>
    </source>
</evidence>